<sequence>MQVAETMLSDMDEMPTIKLGDYTLQMELEELKPEVREIARKELRETPDVSREAIIALRDLLKRYCSLLKLLTSALHLAIFDETYF</sequence>
<dbReference type="AlphaFoldDB" id="A0AAV8ZBK2"/>
<comment type="caution">
    <text evidence="1">The sequence shown here is derived from an EMBL/GenBank/DDBJ whole genome shotgun (WGS) entry which is preliminary data.</text>
</comment>
<dbReference type="EMBL" id="JANEYF010001640">
    <property type="protein sequence ID" value="KAJ8960662.1"/>
    <property type="molecule type" value="Genomic_DNA"/>
</dbReference>
<keyword evidence="2" id="KW-1185">Reference proteome</keyword>
<protein>
    <submittedName>
        <fullName evidence="1">Uncharacterized protein</fullName>
    </submittedName>
</protein>
<evidence type="ECO:0000313" key="2">
    <source>
        <dbReference type="Proteomes" id="UP001162156"/>
    </source>
</evidence>
<evidence type="ECO:0000313" key="1">
    <source>
        <dbReference type="EMBL" id="KAJ8960662.1"/>
    </source>
</evidence>
<proteinExistence type="predicted"/>
<accession>A0AAV8ZBK2</accession>
<organism evidence="1 2">
    <name type="scientific">Rhamnusium bicolor</name>
    <dbReference type="NCBI Taxonomy" id="1586634"/>
    <lineage>
        <taxon>Eukaryota</taxon>
        <taxon>Metazoa</taxon>
        <taxon>Ecdysozoa</taxon>
        <taxon>Arthropoda</taxon>
        <taxon>Hexapoda</taxon>
        <taxon>Insecta</taxon>
        <taxon>Pterygota</taxon>
        <taxon>Neoptera</taxon>
        <taxon>Endopterygota</taxon>
        <taxon>Coleoptera</taxon>
        <taxon>Polyphaga</taxon>
        <taxon>Cucujiformia</taxon>
        <taxon>Chrysomeloidea</taxon>
        <taxon>Cerambycidae</taxon>
        <taxon>Lepturinae</taxon>
        <taxon>Rhagiini</taxon>
        <taxon>Rhamnusium</taxon>
    </lineage>
</organism>
<name>A0AAV8ZBK2_9CUCU</name>
<dbReference type="Proteomes" id="UP001162156">
    <property type="component" value="Unassembled WGS sequence"/>
</dbReference>
<gene>
    <name evidence="1" type="ORF">NQ314_006054</name>
</gene>
<reference evidence="1" key="1">
    <citation type="journal article" date="2023" name="Insect Mol. Biol.">
        <title>Genome sequencing provides insights into the evolution of gene families encoding plant cell wall-degrading enzymes in longhorned beetles.</title>
        <authorList>
            <person name="Shin N.R."/>
            <person name="Okamura Y."/>
            <person name="Kirsch R."/>
            <person name="Pauchet Y."/>
        </authorList>
    </citation>
    <scope>NUCLEOTIDE SEQUENCE</scope>
    <source>
        <strain evidence="1">RBIC_L_NR</strain>
    </source>
</reference>